<dbReference type="InterPro" id="IPR002941">
    <property type="entry name" value="DNA_methylase_N4/N6"/>
</dbReference>
<dbReference type="GO" id="GO:0032259">
    <property type="term" value="P:methylation"/>
    <property type="evidence" value="ECO:0007669"/>
    <property type="project" value="UniProtKB-KW"/>
</dbReference>
<keyword evidence="2" id="KW-0808">Transferase</keyword>
<comment type="caution">
    <text evidence="4">The sequence shown here is derived from an EMBL/GenBank/DDBJ whole genome shotgun (WGS) entry which is preliminary data.</text>
</comment>
<dbReference type="AlphaFoldDB" id="X1KIR9"/>
<gene>
    <name evidence="4" type="ORF">S06H3_08168</name>
</gene>
<evidence type="ECO:0000256" key="1">
    <source>
        <dbReference type="ARBA" id="ARBA00022603"/>
    </source>
</evidence>
<evidence type="ECO:0000313" key="4">
    <source>
        <dbReference type="EMBL" id="GAI06593.1"/>
    </source>
</evidence>
<keyword evidence="1" id="KW-0489">Methyltransferase</keyword>
<feature type="non-terminal residue" evidence="4">
    <location>
        <position position="1"/>
    </location>
</feature>
<dbReference type="EMBL" id="BARV01003408">
    <property type="protein sequence ID" value="GAI06593.1"/>
    <property type="molecule type" value="Genomic_DNA"/>
</dbReference>
<feature type="domain" description="DNA methylase N-4/N-6" evidence="3">
    <location>
        <begin position="89"/>
        <end position="167"/>
    </location>
</feature>
<proteinExistence type="predicted"/>
<dbReference type="GO" id="GO:0003677">
    <property type="term" value="F:DNA binding"/>
    <property type="evidence" value="ECO:0007669"/>
    <property type="project" value="InterPro"/>
</dbReference>
<evidence type="ECO:0000256" key="2">
    <source>
        <dbReference type="ARBA" id="ARBA00022679"/>
    </source>
</evidence>
<evidence type="ECO:0000259" key="3">
    <source>
        <dbReference type="Pfam" id="PF01555"/>
    </source>
</evidence>
<name>X1KIR9_9ZZZZ</name>
<dbReference type="InterPro" id="IPR029063">
    <property type="entry name" value="SAM-dependent_MTases_sf"/>
</dbReference>
<sequence>GQDNIIFRLHLLGWTQEEIGKVKGVELDQSNVNRRLCELPELVKRLKDSFAKKKSIAEIAQYYNIGQTLTWALVLNGLADESRFETLGFRPQLYNVWNFAGCDERMGQDHAGRIPGQIVANTLYYYTELNALVVDPMAGGGTTNDACLLLGRRCRSYDIEPNHIEVAR</sequence>
<protein>
    <recommendedName>
        <fullName evidence="3">DNA methylase N-4/N-6 domain-containing protein</fullName>
    </recommendedName>
</protein>
<dbReference type="SUPFAM" id="SSF53335">
    <property type="entry name" value="S-adenosyl-L-methionine-dependent methyltransferases"/>
    <property type="match status" value="1"/>
</dbReference>
<accession>X1KIR9</accession>
<dbReference type="GO" id="GO:0008170">
    <property type="term" value="F:N-methyltransferase activity"/>
    <property type="evidence" value="ECO:0007669"/>
    <property type="project" value="InterPro"/>
</dbReference>
<dbReference type="Pfam" id="PF01555">
    <property type="entry name" value="N6_N4_Mtase"/>
    <property type="match status" value="1"/>
</dbReference>
<organism evidence="4">
    <name type="scientific">marine sediment metagenome</name>
    <dbReference type="NCBI Taxonomy" id="412755"/>
    <lineage>
        <taxon>unclassified sequences</taxon>
        <taxon>metagenomes</taxon>
        <taxon>ecological metagenomes</taxon>
    </lineage>
</organism>
<reference evidence="4" key="1">
    <citation type="journal article" date="2014" name="Front. Microbiol.">
        <title>High frequency of phylogenetically diverse reductive dehalogenase-homologous genes in deep subseafloor sedimentary metagenomes.</title>
        <authorList>
            <person name="Kawai M."/>
            <person name="Futagami T."/>
            <person name="Toyoda A."/>
            <person name="Takaki Y."/>
            <person name="Nishi S."/>
            <person name="Hori S."/>
            <person name="Arai W."/>
            <person name="Tsubouchi T."/>
            <person name="Morono Y."/>
            <person name="Uchiyama I."/>
            <person name="Ito T."/>
            <person name="Fujiyama A."/>
            <person name="Inagaki F."/>
            <person name="Takami H."/>
        </authorList>
    </citation>
    <scope>NUCLEOTIDE SEQUENCE</scope>
    <source>
        <strain evidence="4">Expedition CK06-06</strain>
    </source>
</reference>
<dbReference type="Gene3D" id="3.40.50.150">
    <property type="entry name" value="Vaccinia Virus protein VP39"/>
    <property type="match status" value="1"/>
</dbReference>